<dbReference type="PANTHER" id="PTHR24186:SF41">
    <property type="entry name" value="PGG DOMAIN-CONTAINING PROTEIN"/>
    <property type="match status" value="1"/>
</dbReference>
<comment type="caution">
    <text evidence="10">The sequence shown here is derived from an EMBL/GenBank/DDBJ whole genome shotgun (WGS) entry which is preliminary data.</text>
</comment>
<feature type="repeat" description="ANK" evidence="7">
    <location>
        <begin position="19"/>
        <end position="41"/>
    </location>
</feature>
<dbReference type="Gene3D" id="1.25.40.20">
    <property type="entry name" value="Ankyrin repeat-containing domain"/>
    <property type="match status" value="1"/>
</dbReference>
<dbReference type="InterPro" id="IPR002110">
    <property type="entry name" value="Ankyrin_rpt"/>
</dbReference>
<dbReference type="Proteomes" id="UP001054889">
    <property type="component" value="Unassembled WGS sequence"/>
</dbReference>
<keyword evidence="6 8" id="KW-0472">Membrane</keyword>
<reference evidence="10" key="1">
    <citation type="journal article" date="2018" name="DNA Res.">
        <title>Multiple hybrid de novo genome assembly of finger millet, an orphan allotetraploid crop.</title>
        <authorList>
            <person name="Hatakeyama M."/>
            <person name="Aluri S."/>
            <person name="Balachadran M.T."/>
            <person name="Sivarajan S.R."/>
            <person name="Patrignani A."/>
            <person name="Gruter S."/>
            <person name="Poveda L."/>
            <person name="Shimizu-Inatsugi R."/>
            <person name="Baeten J."/>
            <person name="Francoijs K.J."/>
            <person name="Nataraja K.N."/>
            <person name="Reddy Y.A.N."/>
            <person name="Phadnis S."/>
            <person name="Ravikumar R.L."/>
            <person name="Schlapbach R."/>
            <person name="Sreeman S.M."/>
            <person name="Shimizu K.K."/>
        </authorList>
    </citation>
    <scope>NUCLEOTIDE SEQUENCE</scope>
</reference>
<dbReference type="PROSITE" id="PS50297">
    <property type="entry name" value="ANK_REP_REGION"/>
    <property type="match status" value="2"/>
</dbReference>
<comment type="subcellular location">
    <subcellularLocation>
        <location evidence="1">Membrane</location>
        <topology evidence="1">Multi-pass membrane protein</topology>
    </subcellularLocation>
</comment>
<keyword evidence="4 8" id="KW-1133">Transmembrane helix</keyword>
<evidence type="ECO:0000313" key="11">
    <source>
        <dbReference type="Proteomes" id="UP001054889"/>
    </source>
</evidence>
<name>A0AAV5DB62_ELECO</name>
<dbReference type="Pfam" id="PF00023">
    <property type="entry name" value="Ank"/>
    <property type="match status" value="1"/>
</dbReference>
<feature type="domain" description="PGG" evidence="9">
    <location>
        <begin position="211"/>
        <end position="315"/>
    </location>
</feature>
<evidence type="ECO:0000256" key="4">
    <source>
        <dbReference type="ARBA" id="ARBA00022989"/>
    </source>
</evidence>
<keyword evidence="5 7" id="KW-0040">ANK repeat</keyword>
<evidence type="ECO:0000256" key="5">
    <source>
        <dbReference type="ARBA" id="ARBA00023043"/>
    </source>
</evidence>
<dbReference type="Pfam" id="PF13962">
    <property type="entry name" value="PGG"/>
    <property type="match status" value="1"/>
</dbReference>
<feature type="transmembrane region" description="Helical" evidence="8">
    <location>
        <begin position="330"/>
        <end position="347"/>
    </location>
</feature>
<proteinExistence type="predicted"/>
<dbReference type="SUPFAM" id="SSF48403">
    <property type="entry name" value="Ankyrin repeat"/>
    <property type="match status" value="1"/>
</dbReference>
<evidence type="ECO:0000259" key="9">
    <source>
        <dbReference type="Pfam" id="PF13962"/>
    </source>
</evidence>
<evidence type="ECO:0000256" key="7">
    <source>
        <dbReference type="PROSITE-ProRule" id="PRU00023"/>
    </source>
</evidence>
<evidence type="ECO:0000256" key="6">
    <source>
        <dbReference type="ARBA" id="ARBA00023136"/>
    </source>
</evidence>
<dbReference type="SMART" id="SM00248">
    <property type="entry name" value="ANK"/>
    <property type="match status" value="4"/>
</dbReference>
<accession>A0AAV5DB62</accession>
<sequence>MVQLLLEWRPALANQVDSNGSTPLHFASSDGDHSLVRTILRAAPPRTAYRKDHAGGGLSALHVASRMGHDRVVKEILKSCPDAAELRDDGGGTFLHVAAREKRSSVVALAVKDSDLRRILLNARDGEGNTALHVAVAAGAPRVVETLLSKGKIPADVLNNAGHTAFDLVAESTSYFTMVSLVVMLVAFKAQHRPQRQDHAKPWNCTGVVQGIEKTSDSLAVVAVLIAAAAFAAGFNLPGGYGDDGTPNLMGKPTFQYFLALLSIAAGTSVVAAILLVYGKSSSSIAACKSFVVSLHCMWVSLISLMLAFCMALFVMATSTRRVYNIMSHSNIYIQFLILWIMAWFTFNNKLPSTNLRFLWQSCCRSKGRRVIERQYPLAGVSIVPKSFLYTVALLVMTFVGFVFLF</sequence>
<protein>
    <recommendedName>
        <fullName evidence="9">PGG domain-containing protein</fullName>
    </recommendedName>
</protein>
<feature type="repeat" description="ANK" evidence="7">
    <location>
        <begin position="127"/>
        <end position="151"/>
    </location>
</feature>
<evidence type="ECO:0000313" key="10">
    <source>
        <dbReference type="EMBL" id="GJN07332.1"/>
    </source>
</evidence>
<keyword evidence="3" id="KW-0677">Repeat</keyword>
<keyword evidence="11" id="KW-1185">Reference proteome</keyword>
<keyword evidence="2 8" id="KW-0812">Transmembrane</keyword>
<dbReference type="InterPro" id="IPR026961">
    <property type="entry name" value="PGG_dom"/>
</dbReference>
<evidence type="ECO:0000256" key="1">
    <source>
        <dbReference type="ARBA" id="ARBA00004141"/>
    </source>
</evidence>
<evidence type="ECO:0000256" key="8">
    <source>
        <dbReference type="SAM" id="Phobius"/>
    </source>
</evidence>
<dbReference type="PROSITE" id="PS50088">
    <property type="entry name" value="ANK_REPEAT"/>
    <property type="match status" value="2"/>
</dbReference>
<feature type="transmembrane region" description="Helical" evidence="8">
    <location>
        <begin position="257"/>
        <end position="279"/>
    </location>
</feature>
<evidence type="ECO:0000256" key="2">
    <source>
        <dbReference type="ARBA" id="ARBA00022692"/>
    </source>
</evidence>
<feature type="transmembrane region" description="Helical" evidence="8">
    <location>
        <begin position="388"/>
        <end position="405"/>
    </location>
</feature>
<gene>
    <name evidence="10" type="primary">ga25154</name>
    <name evidence="10" type="ORF">PR202_ga25154</name>
</gene>
<dbReference type="InterPro" id="IPR036770">
    <property type="entry name" value="Ankyrin_rpt-contain_sf"/>
</dbReference>
<evidence type="ECO:0000256" key="3">
    <source>
        <dbReference type="ARBA" id="ARBA00022737"/>
    </source>
</evidence>
<feature type="transmembrane region" description="Helical" evidence="8">
    <location>
        <begin position="291"/>
        <end position="318"/>
    </location>
</feature>
<dbReference type="Pfam" id="PF12796">
    <property type="entry name" value="Ank_2"/>
    <property type="match status" value="1"/>
</dbReference>
<dbReference type="PANTHER" id="PTHR24186">
    <property type="entry name" value="PROTEIN PHOSPHATASE 1 REGULATORY SUBUNIT"/>
    <property type="match status" value="1"/>
</dbReference>
<dbReference type="AlphaFoldDB" id="A0AAV5DB62"/>
<reference evidence="10" key="2">
    <citation type="submission" date="2021-12" db="EMBL/GenBank/DDBJ databases">
        <title>Resequencing data analysis of finger millet.</title>
        <authorList>
            <person name="Hatakeyama M."/>
            <person name="Aluri S."/>
            <person name="Balachadran M.T."/>
            <person name="Sivarajan S.R."/>
            <person name="Poveda L."/>
            <person name="Shimizu-Inatsugi R."/>
            <person name="Schlapbach R."/>
            <person name="Sreeman S.M."/>
            <person name="Shimizu K.K."/>
        </authorList>
    </citation>
    <scope>NUCLEOTIDE SEQUENCE</scope>
</reference>
<organism evidence="10 11">
    <name type="scientific">Eleusine coracana subsp. coracana</name>
    <dbReference type="NCBI Taxonomy" id="191504"/>
    <lineage>
        <taxon>Eukaryota</taxon>
        <taxon>Viridiplantae</taxon>
        <taxon>Streptophyta</taxon>
        <taxon>Embryophyta</taxon>
        <taxon>Tracheophyta</taxon>
        <taxon>Spermatophyta</taxon>
        <taxon>Magnoliopsida</taxon>
        <taxon>Liliopsida</taxon>
        <taxon>Poales</taxon>
        <taxon>Poaceae</taxon>
        <taxon>PACMAD clade</taxon>
        <taxon>Chloridoideae</taxon>
        <taxon>Cynodonteae</taxon>
        <taxon>Eleusininae</taxon>
        <taxon>Eleusine</taxon>
    </lineage>
</organism>
<feature type="transmembrane region" description="Helical" evidence="8">
    <location>
        <begin position="219"/>
        <end position="237"/>
    </location>
</feature>
<dbReference type="GO" id="GO:0005886">
    <property type="term" value="C:plasma membrane"/>
    <property type="evidence" value="ECO:0007669"/>
    <property type="project" value="TreeGrafter"/>
</dbReference>
<dbReference type="EMBL" id="BQKI01000013">
    <property type="protein sequence ID" value="GJN07332.1"/>
    <property type="molecule type" value="Genomic_DNA"/>
</dbReference>